<evidence type="ECO:0000256" key="2">
    <source>
        <dbReference type="ARBA" id="ARBA00022490"/>
    </source>
</evidence>
<dbReference type="EMBL" id="CP024870">
    <property type="protein sequence ID" value="ATX71035.1"/>
    <property type="molecule type" value="Genomic_DNA"/>
</dbReference>
<comment type="similarity">
    <text evidence="1 7">Belongs to the class-II aminoacyl-tRNA synthetase family.</text>
</comment>
<keyword evidence="11" id="KW-1185">Reference proteome</keyword>
<evidence type="ECO:0000256" key="4">
    <source>
        <dbReference type="ARBA" id="ARBA00022840"/>
    </source>
</evidence>
<keyword evidence="3 7" id="KW-0547">Nucleotide-binding</keyword>
<evidence type="ECO:0000313" key="10">
    <source>
        <dbReference type="EMBL" id="ATX71035.1"/>
    </source>
</evidence>
<keyword evidence="2 7" id="KW-0963">Cytoplasm</keyword>
<dbReference type="HAMAP" id="MF_00127">
    <property type="entry name" value="His_tRNA_synth"/>
    <property type="match status" value="1"/>
</dbReference>
<dbReference type="InterPro" id="IPR006195">
    <property type="entry name" value="aa-tRNA-synth_II"/>
</dbReference>
<dbReference type="InterPro" id="IPR041715">
    <property type="entry name" value="HisRS-like_core"/>
</dbReference>
<keyword evidence="7" id="KW-0648">Protein biosynthesis</keyword>
<dbReference type="RefSeq" id="WP_100254577.1">
    <property type="nucleotide sequence ID" value="NZ_CP024870.1"/>
</dbReference>
<protein>
    <recommendedName>
        <fullName evidence="7">Histidine--tRNA ligase</fullName>
        <ecNumber evidence="7">6.1.1.21</ecNumber>
    </recommendedName>
    <alternativeName>
        <fullName evidence="7">Histidyl-tRNA synthetase</fullName>
        <shortName evidence="7">HisRS</shortName>
    </alternativeName>
</protein>
<evidence type="ECO:0000256" key="8">
    <source>
        <dbReference type="PIRSR" id="PIRSR001549-1"/>
    </source>
</evidence>
<dbReference type="InterPro" id="IPR004154">
    <property type="entry name" value="Anticodon-bd"/>
</dbReference>
<keyword evidence="4 7" id="KW-0067">ATP-binding</keyword>
<dbReference type="NCBIfam" id="TIGR00442">
    <property type="entry name" value="hisS"/>
    <property type="match status" value="1"/>
</dbReference>
<feature type="binding site" evidence="8">
    <location>
        <position position="130"/>
    </location>
    <ligand>
        <name>L-histidine</name>
        <dbReference type="ChEBI" id="CHEBI:57595"/>
    </ligand>
</feature>
<proteinExistence type="inferred from homology"/>
<dbReference type="Proteomes" id="UP000231179">
    <property type="component" value="Chromosome"/>
</dbReference>
<dbReference type="Gene3D" id="3.30.930.10">
    <property type="entry name" value="Bira Bifunctional Protein, Domain 2"/>
    <property type="match status" value="1"/>
</dbReference>
<dbReference type="GO" id="GO:0005524">
    <property type="term" value="F:ATP binding"/>
    <property type="evidence" value="ECO:0007669"/>
    <property type="project" value="UniProtKB-UniRule"/>
</dbReference>
<feature type="domain" description="Aminoacyl-transfer RNA synthetases class-II family profile" evidence="9">
    <location>
        <begin position="22"/>
        <end position="329"/>
    </location>
</feature>
<accession>A0A2K8KH83</accession>
<evidence type="ECO:0000256" key="7">
    <source>
        <dbReference type="HAMAP-Rule" id="MF_00127"/>
    </source>
</evidence>
<dbReference type="CDD" id="cd00773">
    <property type="entry name" value="HisRS-like_core"/>
    <property type="match status" value="1"/>
</dbReference>
<evidence type="ECO:0000256" key="6">
    <source>
        <dbReference type="ARBA" id="ARBA00047639"/>
    </source>
</evidence>
<dbReference type="Gene3D" id="3.40.50.800">
    <property type="entry name" value="Anticodon-binding domain"/>
    <property type="match status" value="1"/>
</dbReference>
<evidence type="ECO:0000256" key="5">
    <source>
        <dbReference type="ARBA" id="ARBA00023146"/>
    </source>
</evidence>
<dbReference type="Pfam" id="PF03129">
    <property type="entry name" value="HGTP_anticodon"/>
    <property type="match status" value="1"/>
</dbReference>
<gene>
    <name evidence="7 10" type="primary">hisS</name>
    <name evidence="10" type="ORF">SCLAR_v1c07180</name>
</gene>
<dbReference type="GO" id="GO:0006427">
    <property type="term" value="P:histidyl-tRNA aminoacylation"/>
    <property type="evidence" value="ECO:0007669"/>
    <property type="project" value="UniProtKB-UniRule"/>
</dbReference>
<evidence type="ECO:0000259" key="9">
    <source>
        <dbReference type="PROSITE" id="PS50862"/>
    </source>
</evidence>
<reference evidence="10 11" key="1">
    <citation type="submission" date="2017-11" db="EMBL/GenBank/DDBJ databases">
        <title>Complete genome sequence of Spiroplasma clarkii CN-5 (DSM 19994).</title>
        <authorList>
            <person name="Tsai Y.-M."/>
            <person name="Chang A."/>
            <person name="Lo W.-S."/>
            <person name="Kuo C.-H."/>
        </authorList>
    </citation>
    <scope>NUCLEOTIDE SEQUENCE [LARGE SCALE GENOMIC DNA]</scope>
    <source>
        <strain evidence="10 11">CN-5</strain>
    </source>
</reference>
<dbReference type="SUPFAM" id="SSF52954">
    <property type="entry name" value="Class II aaRS ABD-related"/>
    <property type="match status" value="1"/>
</dbReference>
<dbReference type="Pfam" id="PF13393">
    <property type="entry name" value="tRNA-synt_His"/>
    <property type="match status" value="2"/>
</dbReference>
<dbReference type="EC" id="6.1.1.21" evidence="7"/>
<keyword evidence="5 7" id="KW-0030">Aminoacyl-tRNA synthetase</keyword>
<dbReference type="PROSITE" id="PS50862">
    <property type="entry name" value="AA_TRNA_LIGASE_II"/>
    <property type="match status" value="1"/>
</dbReference>
<dbReference type="PANTHER" id="PTHR43707">
    <property type="entry name" value="HISTIDYL-TRNA SYNTHETASE"/>
    <property type="match status" value="1"/>
</dbReference>
<evidence type="ECO:0000256" key="3">
    <source>
        <dbReference type="ARBA" id="ARBA00022741"/>
    </source>
</evidence>
<dbReference type="GO" id="GO:0004821">
    <property type="term" value="F:histidine-tRNA ligase activity"/>
    <property type="evidence" value="ECO:0007669"/>
    <property type="project" value="UniProtKB-UniRule"/>
</dbReference>
<dbReference type="PANTHER" id="PTHR43707:SF1">
    <property type="entry name" value="HISTIDINE--TRNA LIGASE, MITOCHONDRIAL-RELATED"/>
    <property type="match status" value="1"/>
</dbReference>
<keyword evidence="7" id="KW-0436">Ligase</keyword>
<feature type="binding site" evidence="8">
    <location>
        <begin position="80"/>
        <end position="82"/>
    </location>
    <ligand>
        <name>L-histidine</name>
        <dbReference type="ChEBI" id="CHEBI:57595"/>
    </ligand>
</feature>
<dbReference type="InterPro" id="IPR015807">
    <property type="entry name" value="His-tRNA-ligase"/>
</dbReference>
<sequence length="412" mass="47251">MIQKPRGTEDIFEQKAKEFFSLEMIIRNLVDLYNYNEIKTPIFEVTELFKRGVGTETDIVSKEMFSFLDRKNRELTLRPEGTAPTVRAVLENKLYINEKLPLKLFYFGNMFRYERPQAGRQRQFNQFGIEVFGPKTFEIDSEIICLAVSILKTIGLEQHHVHLNYLVSGAARKQYIIDLKAQLKSLTLCADCVSRLETNPLRVLDCKVDNHLFGNIVAMSDYLNEADQQHYQSLKTLLSNIGIKFVEDKLLVRGLDYYTGFVFEIKDSNNSTLLGGGRYDNLVKELGDVDLPAAGFAFGLERIILALESLNISLVEENYLDAYIIGLTPKAKHFANILLLMLRSSDLKVDFDFMDRSLKSAFKQSEKFNAKNIIIIGDNELKENVVVIKNQITNKEQKVKIENIVETLRKGF</sequence>
<name>A0A2K8KH83_9MOLU</name>
<evidence type="ECO:0000313" key="11">
    <source>
        <dbReference type="Proteomes" id="UP000231179"/>
    </source>
</evidence>
<feature type="binding site" evidence="8">
    <location>
        <position position="126"/>
    </location>
    <ligand>
        <name>L-histidine</name>
        <dbReference type="ChEBI" id="CHEBI:57595"/>
    </ligand>
</feature>
<feature type="binding site" evidence="8">
    <location>
        <begin position="257"/>
        <end position="258"/>
    </location>
    <ligand>
        <name>L-histidine</name>
        <dbReference type="ChEBI" id="CHEBI:57595"/>
    </ligand>
</feature>
<dbReference type="GO" id="GO:0005737">
    <property type="term" value="C:cytoplasm"/>
    <property type="evidence" value="ECO:0007669"/>
    <property type="project" value="UniProtKB-SubCell"/>
</dbReference>
<evidence type="ECO:0000256" key="1">
    <source>
        <dbReference type="ARBA" id="ARBA00008226"/>
    </source>
</evidence>
<dbReference type="InterPro" id="IPR036621">
    <property type="entry name" value="Anticodon-bd_dom_sf"/>
</dbReference>
<dbReference type="InterPro" id="IPR045864">
    <property type="entry name" value="aa-tRNA-synth_II/BPL/LPL"/>
</dbReference>
<comment type="catalytic activity">
    <reaction evidence="6 7">
        <text>tRNA(His) + L-histidine + ATP = L-histidyl-tRNA(His) + AMP + diphosphate + H(+)</text>
        <dbReference type="Rhea" id="RHEA:17313"/>
        <dbReference type="Rhea" id="RHEA-COMP:9665"/>
        <dbReference type="Rhea" id="RHEA-COMP:9689"/>
        <dbReference type="ChEBI" id="CHEBI:15378"/>
        <dbReference type="ChEBI" id="CHEBI:30616"/>
        <dbReference type="ChEBI" id="CHEBI:33019"/>
        <dbReference type="ChEBI" id="CHEBI:57595"/>
        <dbReference type="ChEBI" id="CHEBI:78442"/>
        <dbReference type="ChEBI" id="CHEBI:78527"/>
        <dbReference type="ChEBI" id="CHEBI:456215"/>
        <dbReference type="EC" id="6.1.1.21"/>
    </reaction>
</comment>
<comment type="subcellular location">
    <subcellularLocation>
        <location evidence="7">Cytoplasm</location>
    </subcellularLocation>
</comment>
<dbReference type="PIRSF" id="PIRSF001549">
    <property type="entry name" value="His-tRNA_synth"/>
    <property type="match status" value="1"/>
</dbReference>
<feature type="binding site" evidence="8">
    <location>
        <position position="112"/>
    </location>
    <ligand>
        <name>L-histidine</name>
        <dbReference type="ChEBI" id="CHEBI:57595"/>
    </ligand>
</feature>
<organism evidence="10 11">
    <name type="scientific">Spiroplasma clarkii</name>
    <dbReference type="NCBI Taxonomy" id="2139"/>
    <lineage>
        <taxon>Bacteria</taxon>
        <taxon>Bacillati</taxon>
        <taxon>Mycoplasmatota</taxon>
        <taxon>Mollicutes</taxon>
        <taxon>Entomoplasmatales</taxon>
        <taxon>Spiroplasmataceae</taxon>
        <taxon>Spiroplasma</taxon>
    </lineage>
</organism>
<dbReference type="InterPro" id="IPR004516">
    <property type="entry name" value="HisRS/HisZ"/>
</dbReference>
<comment type="subunit">
    <text evidence="7">Homodimer.</text>
</comment>
<dbReference type="SUPFAM" id="SSF55681">
    <property type="entry name" value="Class II aaRS and biotin synthetases"/>
    <property type="match status" value="1"/>
</dbReference>
<dbReference type="AlphaFoldDB" id="A0A2K8KH83"/>
<feature type="binding site" evidence="8">
    <location>
        <position position="253"/>
    </location>
    <ligand>
        <name>L-histidine</name>
        <dbReference type="ChEBI" id="CHEBI:57595"/>
    </ligand>
</feature>